<evidence type="ECO:0000313" key="2">
    <source>
        <dbReference type="Proteomes" id="UP001732700"/>
    </source>
</evidence>
<proteinExistence type="predicted"/>
<evidence type="ECO:0000313" key="1">
    <source>
        <dbReference type="EnsemblPlants" id="AVESA.00010b.r2.1AG0031290.1.CDS"/>
    </source>
</evidence>
<name>A0ACD5TCT4_AVESA</name>
<dbReference type="EnsemblPlants" id="AVESA.00010b.r2.1AG0031290.1">
    <property type="protein sequence ID" value="AVESA.00010b.r2.1AG0031290.1.CDS"/>
    <property type="gene ID" value="AVESA.00010b.r2.1AG0031290"/>
</dbReference>
<accession>A0ACD5TCT4</accession>
<reference evidence="1" key="1">
    <citation type="submission" date="2021-05" db="EMBL/GenBank/DDBJ databases">
        <authorList>
            <person name="Scholz U."/>
            <person name="Mascher M."/>
            <person name="Fiebig A."/>
        </authorList>
    </citation>
    <scope>NUCLEOTIDE SEQUENCE [LARGE SCALE GENOMIC DNA]</scope>
</reference>
<keyword evidence="2" id="KW-1185">Reference proteome</keyword>
<dbReference type="Proteomes" id="UP001732700">
    <property type="component" value="Chromosome 1A"/>
</dbReference>
<sequence length="225" mass="24444">MSSLTTSSSRMEMEETPEVEELVDTRLSLSLPIGAAAGTSRQPPAVQALALLPTSPPPETKAAAAGAGIDGSTATRRQHGKKARRVHGGGDAIVGDVAQGGARKKLRLTGEQAALMEKSFRSQNILSHDEKNDLARQLRLKPRQVEVWFQNRRARTKLKQTELDCELLRRWCERLSHDNDRLRQELAEARSSSSSAFLSRLTAATAPVRAACPSCNKLAGSRQPA</sequence>
<organism evidence="1 2">
    <name type="scientific">Avena sativa</name>
    <name type="common">Oat</name>
    <dbReference type="NCBI Taxonomy" id="4498"/>
    <lineage>
        <taxon>Eukaryota</taxon>
        <taxon>Viridiplantae</taxon>
        <taxon>Streptophyta</taxon>
        <taxon>Embryophyta</taxon>
        <taxon>Tracheophyta</taxon>
        <taxon>Spermatophyta</taxon>
        <taxon>Magnoliopsida</taxon>
        <taxon>Liliopsida</taxon>
        <taxon>Poales</taxon>
        <taxon>Poaceae</taxon>
        <taxon>BOP clade</taxon>
        <taxon>Pooideae</taxon>
        <taxon>Poodae</taxon>
        <taxon>Poeae</taxon>
        <taxon>Poeae Chloroplast Group 1 (Aveneae type)</taxon>
        <taxon>Aveninae</taxon>
        <taxon>Avena</taxon>
    </lineage>
</organism>
<protein>
    <submittedName>
        <fullName evidence="1">Uncharacterized protein</fullName>
    </submittedName>
</protein>
<reference evidence="1" key="2">
    <citation type="submission" date="2025-09" db="UniProtKB">
        <authorList>
            <consortium name="EnsemblPlants"/>
        </authorList>
    </citation>
    <scope>IDENTIFICATION</scope>
</reference>